<proteinExistence type="predicted"/>
<dbReference type="AlphaFoldDB" id="A0A660L3M6"/>
<dbReference type="RefSeq" id="WP_121256040.1">
    <property type="nucleotide sequence ID" value="NZ_RBIL01000002.1"/>
</dbReference>
<feature type="compositionally biased region" description="Basic and acidic residues" evidence="1">
    <location>
        <begin position="80"/>
        <end position="93"/>
    </location>
</feature>
<dbReference type="Proteomes" id="UP000278962">
    <property type="component" value="Unassembled WGS sequence"/>
</dbReference>
<protein>
    <submittedName>
        <fullName evidence="3">Helix-turn-helix protein</fullName>
    </submittedName>
</protein>
<name>A0A660L3M6_9ACTN</name>
<keyword evidence="2" id="KW-1133">Transmembrane helix</keyword>
<organism evidence="3 4">
    <name type="scientific">Solirubrobacter pauli</name>
    <dbReference type="NCBI Taxonomy" id="166793"/>
    <lineage>
        <taxon>Bacteria</taxon>
        <taxon>Bacillati</taxon>
        <taxon>Actinomycetota</taxon>
        <taxon>Thermoleophilia</taxon>
        <taxon>Solirubrobacterales</taxon>
        <taxon>Solirubrobacteraceae</taxon>
        <taxon>Solirubrobacter</taxon>
    </lineage>
</organism>
<dbReference type="InterPro" id="IPR010982">
    <property type="entry name" value="Lambda_DNA-bd_dom_sf"/>
</dbReference>
<dbReference type="Gene3D" id="1.10.260.40">
    <property type="entry name" value="lambda repressor-like DNA-binding domains"/>
    <property type="match status" value="1"/>
</dbReference>
<keyword evidence="2" id="KW-0812">Transmembrane</keyword>
<comment type="caution">
    <text evidence="3">The sequence shown here is derived from an EMBL/GenBank/DDBJ whole genome shotgun (WGS) entry which is preliminary data.</text>
</comment>
<keyword evidence="4" id="KW-1185">Reference proteome</keyword>
<evidence type="ECO:0000256" key="2">
    <source>
        <dbReference type="SAM" id="Phobius"/>
    </source>
</evidence>
<evidence type="ECO:0000256" key="1">
    <source>
        <dbReference type="SAM" id="MobiDB-lite"/>
    </source>
</evidence>
<dbReference type="InterPro" id="IPR050400">
    <property type="entry name" value="Bact_Cytoskel_RodZ"/>
</dbReference>
<accession>A0A660L3M6</accession>
<feature type="region of interest" description="Disordered" evidence="1">
    <location>
        <begin position="131"/>
        <end position="168"/>
    </location>
</feature>
<feature type="compositionally biased region" description="Low complexity" evidence="1">
    <location>
        <begin position="137"/>
        <end position="156"/>
    </location>
</feature>
<evidence type="ECO:0000313" key="3">
    <source>
        <dbReference type="EMBL" id="RKQ87462.1"/>
    </source>
</evidence>
<feature type="transmembrane region" description="Helical" evidence="2">
    <location>
        <begin position="103"/>
        <end position="124"/>
    </location>
</feature>
<dbReference type="OrthoDB" id="5243487at2"/>
<gene>
    <name evidence="3" type="ORF">C8N24_5484</name>
</gene>
<feature type="compositionally biased region" description="Basic residues" evidence="1">
    <location>
        <begin position="157"/>
        <end position="166"/>
    </location>
</feature>
<dbReference type="PANTHER" id="PTHR34475:SF1">
    <property type="entry name" value="CYTOSKELETON PROTEIN RODZ"/>
    <property type="match status" value="1"/>
</dbReference>
<dbReference type="PANTHER" id="PTHR34475">
    <property type="match status" value="1"/>
</dbReference>
<dbReference type="Pfam" id="PF13413">
    <property type="entry name" value="HTH_25"/>
    <property type="match status" value="1"/>
</dbReference>
<keyword evidence="2" id="KW-0472">Membrane</keyword>
<evidence type="ECO:0000313" key="4">
    <source>
        <dbReference type="Proteomes" id="UP000278962"/>
    </source>
</evidence>
<dbReference type="GO" id="GO:0003677">
    <property type="term" value="F:DNA binding"/>
    <property type="evidence" value="ECO:0007669"/>
    <property type="project" value="InterPro"/>
</dbReference>
<sequence length="263" mass="29494">MPEIGETLRETRMRRRIDMTEVEAATKIRAKYLRALENEEWDLLPGPTFVKTFLRTYAEYLELDPRLLVEEYRQRFERPTTQDLTPFRRERGGRQRQRPRRSIGPFIVVGLGIVIVLGALYLLGALGDENDPERNLTSTPTPTATATATPASTSSGSKKKSKKKAAPTRVSVKITASERVYVCLVDATGKAVVDGEYIEKGASTKTFRSRYFRVNLGNSSVRMTYGGKRYSAANIGQPIGYELRPGKKPKRLKESVRTGLCAS</sequence>
<dbReference type="EMBL" id="RBIL01000002">
    <property type="protein sequence ID" value="RKQ87462.1"/>
    <property type="molecule type" value="Genomic_DNA"/>
</dbReference>
<reference evidence="3 4" key="1">
    <citation type="submission" date="2018-10" db="EMBL/GenBank/DDBJ databases">
        <title>Genomic Encyclopedia of Archaeal and Bacterial Type Strains, Phase II (KMG-II): from individual species to whole genera.</title>
        <authorList>
            <person name="Goeker M."/>
        </authorList>
    </citation>
    <scope>NUCLEOTIDE SEQUENCE [LARGE SCALE GENOMIC DNA]</scope>
    <source>
        <strain evidence="3 4">DSM 14954</strain>
    </source>
</reference>
<feature type="region of interest" description="Disordered" evidence="1">
    <location>
        <begin position="80"/>
        <end position="99"/>
    </location>
</feature>